<feature type="chain" id="PRO_5039547913" evidence="1">
    <location>
        <begin position="22"/>
        <end position="301"/>
    </location>
</feature>
<dbReference type="Proteomes" id="UP000724657">
    <property type="component" value="Unassembled WGS sequence"/>
</dbReference>
<keyword evidence="1" id="KW-0732">Signal</keyword>
<dbReference type="Pfam" id="PF07661">
    <property type="entry name" value="MORN_2"/>
    <property type="match status" value="2"/>
</dbReference>
<name>A0A9E2L113_9FUSO</name>
<protein>
    <submittedName>
        <fullName evidence="2">Toxin-antitoxin system YwqK family antitoxin</fullName>
    </submittedName>
</protein>
<dbReference type="EMBL" id="JAHLFN010000081">
    <property type="protein sequence ID" value="MBU3843155.1"/>
    <property type="molecule type" value="Genomic_DNA"/>
</dbReference>
<dbReference type="Gene3D" id="2.20.110.10">
    <property type="entry name" value="Histone H3 K4-specific methyltransferase SET7/9 N-terminal domain"/>
    <property type="match status" value="2"/>
</dbReference>
<reference evidence="2" key="2">
    <citation type="submission" date="2021-04" db="EMBL/GenBank/DDBJ databases">
        <authorList>
            <person name="Gilroy R."/>
        </authorList>
    </citation>
    <scope>NUCLEOTIDE SEQUENCE</scope>
    <source>
        <strain evidence="2">A6-441</strain>
    </source>
</reference>
<dbReference type="InterPro" id="IPR011652">
    <property type="entry name" value="MORN_2"/>
</dbReference>
<reference evidence="2" key="1">
    <citation type="journal article" date="2021" name="PeerJ">
        <title>Extensive microbial diversity within the chicken gut microbiome revealed by metagenomics and culture.</title>
        <authorList>
            <person name="Gilroy R."/>
            <person name="Ravi A."/>
            <person name="Getino M."/>
            <person name="Pursley I."/>
            <person name="Horton D.L."/>
            <person name="Alikhan N.F."/>
            <person name="Baker D."/>
            <person name="Gharbi K."/>
            <person name="Hall N."/>
            <person name="Watson M."/>
            <person name="Adriaenssens E.M."/>
            <person name="Foster-Nyarko E."/>
            <person name="Jarju S."/>
            <person name="Secka A."/>
            <person name="Antonio M."/>
            <person name="Oren A."/>
            <person name="Chaudhuri R.R."/>
            <person name="La Ragione R."/>
            <person name="Hildebrand F."/>
            <person name="Pallen M.J."/>
        </authorList>
    </citation>
    <scope>NUCLEOTIDE SEQUENCE</scope>
    <source>
        <strain evidence="2">A6-441</strain>
    </source>
</reference>
<gene>
    <name evidence="2" type="ORF">IAA47_09295</name>
</gene>
<feature type="signal peptide" evidence="1">
    <location>
        <begin position="1"/>
        <end position="21"/>
    </location>
</feature>
<sequence>MKNSNLVKIFMIMFLFTCSYAEVNRVAKLSDKTVKNNVVYLKGEKTPFSGKIQDGGIEQEYRNGIKNGIFKGKIQIDGKDYLYEGKYVEGIKDGIWTLKYLNGKKRAVVEYSYDKPVNKWKYYYENGQLESEETFDKSGVLSGEVAVYDEERNVLKKANYLNGFLQGEVVFYESKGVLDTVANFDKGKLNGKVEVFSINSLQLEGNYKDNKRVSVWKLYYTSGDLKVTVPYRNGLKSGKSIVYDRAGGIVQVNYYKDNNEVTADGKLIREAKPFKDGIVEKFKKFNANLNSLKVNKALSEV</sequence>
<accession>A0A9E2L113</accession>
<organism evidence="2 3">
    <name type="scientific">Candidatus Fusobacterium pullicola</name>
    <dbReference type="NCBI Taxonomy" id="2838601"/>
    <lineage>
        <taxon>Bacteria</taxon>
        <taxon>Fusobacteriati</taxon>
        <taxon>Fusobacteriota</taxon>
        <taxon>Fusobacteriia</taxon>
        <taxon>Fusobacteriales</taxon>
        <taxon>Fusobacteriaceae</taxon>
        <taxon>Fusobacterium</taxon>
    </lineage>
</organism>
<comment type="caution">
    <text evidence="2">The sequence shown here is derived from an EMBL/GenBank/DDBJ whole genome shotgun (WGS) entry which is preliminary data.</text>
</comment>
<evidence type="ECO:0000256" key="1">
    <source>
        <dbReference type="SAM" id="SignalP"/>
    </source>
</evidence>
<dbReference type="AlphaFoldDB" id="A0A9E2L113"/>
<dbReference type="SUPFAM" id="SSF82185">
    <property type="entry name" value="Histone H3 K4-specific methyltransferase SET7/9 N-terminal domain"/>
    <property type="match status" value="2"/>
</dbReference>
<evidence type="ECO:0000313" key="2">
    <source>
        <dbReference type="EMBL" id="MBU3843155.1"/>
    </source>
</evidence>
<evidence type="ECO:0000313" key="3">
    <source>
        <dbReference type="Proteomes" id="UP000724657"/>
    </source>
</evidence>
<proteinExistence type="predicted"/>